<evidence type="ECO:0000256" key="1">
    <source>
        <dbReference type="SAM" id="MobiDB-lite"/>
    </source>
</evidence>
<feature type="compositionally biased region" description="Low complexity" evidence="1">
    <location>
        <begin position="84"/>
        <end position="102"/>
    </location>
</feature>
<dbReference type="AlphaFoldDB" id="A0AAV4J2R5"/>
<name>A0AAV4J2R5_9GAST</name>
<feature type="region of interest" description="Disordered" evidence="1">
    <location>
        <begin position="80"/>
        <end position="102"/>
    </location>
</feature>
<keyword evidence="3" id="KW-1185">Reference proteome</keyword>
<comment type="caution">
    <text evidence="2">The sequence shown here is derived from an EMBL/GenBank/DDBJ whole genome shotgun (WGS) entry which is preliminary data.</text>
</comment>
<dbReference type="EMBL" id="BMAT01013575">
    <property type="protein sequence ID" value="GFS15581.1"/>
    <property type="molecule type" value="Genomic_DNA"/>
</dbReference>
<reference evidence="2 3" key="1">
    <citation type="journal article" date="2021" name="Elife">
        <title>Chloroplast acquisition without the gene transfer in kleptoplastic sea slugs, Plakobranchus ocellatus.</title>
        <authorList>
            <person name="Maeda T."/>
            <person name="Takahashi S."/>
            <person name="Yoshida T."/>
            <person name="Shimamura S."/>
            <person name="Takaki Y."/>
            <person name="Nagai Y."/>
            <person name="Toyoda A."/>
            <person name="Suzuki Y."/>
            <person name="Arimoto A."/>
            <person name="Ishii H."/>
            <person name="Satoh N."/>
            <person name="Nishiyama T."/>
            <person name="Hasebe M."/>
            <person name="Maruyama T."/>
            <person name="Minagawa J."/>
            <person name="Obokata J."/>
            <person name="Shigenobu S."/>
        </authorList>
    </citation>
    <scope>NUCLEOTIDE SEQUENCE [LARGE SCALE GENOMIC DNA]</scope>
</reference>
<proteinExistence type="predicted"/>
<dbReference type="Proteomes" id="UP000762676">
    <property type="component" value="Unassembled WGS sequence"/>
</dbReference>
<evidence type="ECO:0000313" key="3">
    <source>
        <dbReference type="Proteomes" id="UP000762676"/>
    </source>
</evidence>
<sequence>MSNNKPNKQVKLCNRYPLHYACALPDDHSKAFVRLLLEKNPEDQEKTMDKDGVFPAEYLGKRGSPEIQQMLADARTLDAFGREGPPLATLPPGTTPAVNSHR</sequence>
<accession>A0AAV4J2R5</accession>
<evidence type="ECO:0000313" key="2">
    <source>
        <dbReference type="EMBL" id="GFS15581.1"/>
    </source>
</evidence>
<gene>
    <name evidence="2" type="ORF">ElyMa_006774300</name>
</gene>
<organism evidence="2 3">
    <name type="scientific">Elysia marginata</name>
    <dbReference type="NCBI Taxonomy" id="1093978"/>
    <lineage>
        <taxon>Eukaryota</taxon>
        <taxon>Metazoa</taxon>
        <taxon>Spiralia</taxon>
        <taxon>Lophotrochozoa</taxon>
        <taxon>Mollusca</taxon>
        <taxon>Gastropoda</taxon>
        <taxon>Heterobranchia</taxon>
        <taxon>Euthyneura</taxon>
        <taxon>Panpulmonata</taxon>
        <taxon>Sacoglossa</taxon>
        <taxon>Placobranchoidea</taxon>
        <taxon>Plakobranchidae</taxon>
        <taxon>Elysia</taxon>
    </lineage>
</organism>
<protein>
    <submittedName>
        <fullName evidence="2">Ankyrin repeat domain-containing protein 53</fullName>
    </submittedName>
</protein>